<evidence type="ECO:0000313" key="3">
    <source>
        <dbReference type="Proteomes" id="UP000596742"/>
    </source>
</evidence>
<feature type="region of interest" description="Disordered" evidence="1">
    <location>
        <begin position="338"/>
        <end position="396"/>
    </location>
</feature>
<dbReference type="OrthoDB" id="7477812at2759"/>
<sequence>MDPMSKELAEQYVEEVMTPIVKKVSVSADIHEERPVSNFNNSIIGSTPDFKSKKKVGKRRLSNENNSRDVKKQRSNTMNDKVYIIEGDNTKSVTSELISSKSPEDKDLKAMVFDLTVSMNSFCDKMTTRIDNIETSITKKISDMINKKVDTAIRKLKNEVQKDINKISEKVDDNIITLKDNLKGEIEILRKEVTNATNTITQLPKTTAEMQNRTDTRLNAIIRNLPETRGENIISKVNGLIKDGLILKDVKIKSAERKISRRDNVPGIVLIAFHSSDDKRKAMEEKRKLKDSRNFKNIFIEHDLPKSQRMMNSNLRNIVRTIGKHQLELRGSRVQVKTAENIRKQSDYSDGSQRHHERQYENRSEQDNYNRESDEYFQRRPRGNYQNRGYNRNGKY</sequence>
<accession>A0A8B6BXV8</accession>
<feature type="compositionally biased region" description="Low complexity" evidence="1">
    <location>
        <begin position="383"/>
        <end position="396"/>
    </location>
</feature>
<dbReference type="AlphaFoldDB" id="A0A8B6BXV8"/>
<feature type="region of interest" description="Disordered" evidence="1">
    <location>
        <begin position="49"/>
        <end position="77"/>
    </location>
</feature>
<protein>
    <submittedName>
        <fullName evidence="2">Uncharacterized protein</fullName>
    </submittedName>
</protein>
<gene>
    <name evidence="2" type="ORF">MGAL_10B028466</name>
</gene>
<keyword evidence="3" id="KW-1185">Reference proteome</keyword>
<dbReference type="EMBL" id="UYJE01000777">
    <property type="protein sequence ID" value="VDH96383.1"/>
    <property type="molecule type" value="Genomic_DNA"/>
</dbReference>
<name>A0A8B6BXV8_MYTGA</name>
<evidence type="ECO:0000256" key="1">
    <source>
        <dbReference type="SAM" id="MobiDB-lite"/>
    </source>
</evidence>
<reference evidence="2" key="1">
    <citation type="submission" date="2018-11" db="EMBL/GenBank/DDBJ databases">
        <authorList>
            <person name="Alioto T."/>
            <person name="Alioto T."/>
        </authorList>
    </citation>
    <scope>NUCLEOTIDE SEQUENCE</scope>
</reference>
<comment type="caution">
    <text evidence="2">The sequence shown here is derived from an EMBL/GenBank/DDBJ whole genome shotgun (WGS) entry which is preliminary data.</text>
</comment>
<evidence type="ECO:0000313" key="2">
    <source>
        <dbReference type="EMBL" id="VDH96383.1"/>
    </source>
</evidence>
<organism evidence="2 3">
    <name type="scientific">Mytilus galloprovincialis</name>
    <name type="common">Mediterranean mussel</name>
    <dbReference type="NCBI Taxonomy" id="29158"/>
    <lineage>
        <taxon>Eukaryota</taxon>
        <taxon>Metazoa</taxon>
        <taxon>Spiralia</taxon>
        <taxon>Lophotrochozoa</taxon>
        <taxon>Mollusca</taxon>
        <taxon>Bivalvia</taxon>
        <taxon>Autobranchia</taxon>
        <taxon>Pteriomorphia</taxon>
        <taxon>Mytilida</taxon>
        <taxon>Mytiloidea</taxon>
        <taxon>Mytilidae</taxon>
        <taxon>Mytilinae</taxon>
        <taxon>Mytilus</taxon>
    </lineage>
</organism>
<dbReference type="Gene3D" id="1.20.120.20">
    <property type="entry name" value="Apolipoprotein"/>
    <property type="match status" value="1"/>
</dbReference>
<feature type="compositionally biased region" description="Basic and acidic residues" evidence="1">
    <location>
        <begin position="340"/>
        <end position="378"/>
    </location>
</feature>
<proteinExistence type="predicted"/>
<dbReference type="Proteomes" id="UP000596742">
    <property type="component" value="Unassembled WGS sequence"/>
</dbReference>